<protein>
    <recommendedName>
        <fullName evidence="3">D-isomer specific 2-hydroxyacid dehydrogenase NAD-binding domain-containing protein</fullName>
    </recommendedName>
</protein>
<evidence type="ECO:0000256" key="2">
    <source>
        <dbReference type="ARBA" id="ARBA00023027"/>
    </source>
</evidence>
<dbReference type="SUPFAM" id="SSF52283">
    <property type="entry name" value="Formate/glycerate dehydrogenase catalytic domain-like"/>
    <property type="match status" value="1"/>
</dbReference>
<dbReference type="InterPro" id="IPR036291">
    <property type="entry name" value="NAD(P)-bd_dom_sf"/>
</dbReference>
<feature type="domain" description="D-isomer specific 2-hydroxyacid dehydrogenase NAD-binding" evidence="3">
    <location>
        <begin position="139"/>
        <end position="301"/>
    </location>
</feature>
<evidence type="ECO:0000256" key="1">
    <source>
        <dbReference type="ARBA" id="ARBA00023002"/>
    </source>
</evidence>
<dbReference type="GO" id="GO:0051287">
    <property type="term" value="F:NAD binding"/>
    <property type="evidence" value="ECO:0007669"/>
    <property type="project" value="InterPro"/>
</dbReference>
<dbReference type="InterPro" id="IPR006140">
    <property type="entry name" value="D-isomer_DH_NAD-bd"/>
</dbReference>
<keyword evidence="1" id="KW-0560">Oxidoreductase</keyword>
<accession>A0A7R9TRC4</accession>
<evidence type="ECO:0000313" key="4">
    <source>
        <dbReference type="EMBL" id="CAD8243000.1"/>
    </source>
</evidence>
<name>A0A7R9TRC4_9VIRI</name>
<dbReference type="Pfam" id="PF02826">
    <property type="entry name" value="2-Hacid_dh_C"/>
    <property type="match status" value="1"/>
</dbReference>
<dbReference type="GO" id="GO:0016491">
    <property type="term" value="F:oxidoreductase activity"/>
    <property type="evidence" value="ECO:0007669"/>
    <property type="project" value="UniProtKB-KW"/>
</dbReference>
<dbReference type="Gene3D" id="3.40.50.720">
    <property type="entry name" value="NAD(P)-binding Rossmann-like Domain"/>
    <property type="match status" value="2"/>
</dbReference>
<dbReference type="CDD" id="cd05300">
    <property type="entry name" value="2-Hacid_dh_1"/>
    <property type="match status" value="1"/>
</dbReference>
<gene>
    <name evidence="4" type="ORF">PCOL08062_LOCUS7903</name>
</gene>
<dbReference type="EMBL" id="HBDZ01010397">
    <property type="protein sequence ID" value="CAD8243000.1"/>
    <property type="molecule type" value="Transcribed_RNA"/>
</dbReference>
<dbReference type="PANTHER" id="PTHR43333:SF1">
    <property type="entry name" value="D-ISOMER SPECIFIC 2-HYDROXYACID DEHYDROGENASE NAD-BINDING DOMAIN-CONTAINING PROTEIN"/>
    <property type="match status" value="1"/>
</dbReference>
<organism evidence="4">
    <name type="scientific">Prasinoderma coloniale</name>
    <dbReference type="NCBI Taxonomy" id="156133"/>
    <lineage>
        <taxon>Eukaryota</taxon>
        <taxon>Viridiplantae</taxon>
        <taxon>Prasinodermophyta</taxon>
        <taxon>Prasinodermophyceae</taxon>
        <taxon>Prasinodermales</taxon>
        <taxon>Prasinodermaceae</taxon>
        <taxon>Prasinoderma</taxon>
    </lineage>
</organism>
<keyword evidence="2" id="KW-0520">NAD</keyword>
<sequence length="338" mass="35769">MAGAVGSGAPQCNLLVLGDRAANPELAALDALPEGVRVARVARGDALLADCGEEALADVDAVLVCVGAGRREMQAAWPALSASGRLRWVHSTFAGLDHFLFPELAAAPGVAFTNARGVFSHSLAEFVIFACKYFALDFPRAMAAQGRREWAPYTVEELRGQTLGVVGMGSIGAQTARLASAFGMRVVGLRRSGAPAEGVARMYGADELPALMAESDYVVACLPYTDATDGYIDAKAISAMRSNAVFVNVGRGKTVDEAALVEALREKRIRGAALDVVREEPMPSNNELWELPNVIITPHCADSTAVMAKESIELFVENAGRFVEGRELLNTVDPAAGY</sequence>
<dbReference type="PANTHER" id="PTHR43333">
    <property type="entry name" value="2-HACID_DH_C DOMAIN-CONTAINING PROTEIN"/>
    <property type="match status" value="1"/>
</dbReference>
<evidence type="ECO:0000259" key="3">
    <source>
        <dbReference type="Pfam" id="PF02826"/>
    </source>
</evidence>
<reference evidence="4" key="1">
    <citation type="submission" date="2021-01" db="EMBL/GenBank/DDBJ databases">
        <authorList>
            <person name="Corre E."/>
            <person name="Pelletier E."/>
            <person name="Niang G."/>
            <person name="Scheremetjew M."/>
            <person name="Finn R."/>
            <person name="Kale V."/>
            <person name="Holt S."/>
            <person name="Cochrane G."/>
            <person name="Meng A."/>
            <person name="Brown T."/>
            <person name="Cohen L."/>
        </authorList>
    </citation>
    <scope>NUCLEOTIDE SEQUENCE</scope>
    <source>
        <strain evidence="4">CCMP1413</strain>
    </source>
</reference>
<dbReference type="SUPFAM" id="SSF51735">
    <property type="entry name" value="NAD(P)-binding Rossmann-fold domains"/>
    <property type="match status" value="1"/>
</dbReference>
<proteinExistence type="predicted"/>
<dbReference type="AlphaFoldDB" id="A0A7R9TRC4"/>